<reference evidence="1 2" key="1">
    <citation type="journal article" date="2021" name="Hortic Res">
        <title>The domestication of Cucurbita argyrosperma as revealed by the genome of its wild relative.</title>
        <authorList>
            <person name="Barrera-Redondo J."/>
            <person name="Sanchez-de la Vega G."/>
            <person name="Aguirre-Liguori J.A."/>
            <person name="Castellanos-Morales G."/>
            <person name="Gutierrez-Guerrero Y.T."/>
            <person name="Aguirre-Dugua X."/>
            <person name="Aguirre-Planter E."/>
            <person name="Tenaillon M.I."/>
            <person name="Lira-Saade R."/>
            <person name="Eguiarte L.E."/>
        </authorList>
    </citation>
    <scope>NUCLEOTIDE SEQUENCE [LARGE SCALE GENOMIC DNA]</scope>
    <source>
        <strain evidence="1">JBR-2021</strain>
    </source>
</reference>
<evidence type="ECO:0000313" key="2">
    <source>
        <dbReference type="Proteomes" id="UP000685013"/>
    </source>
</evidence>
<sequence length="108" mass="12206">MYIPPHSHSLLQHTLTLVSECSINGLFPFECSLPKPNARSTRQSEEVRAQATGVSRIVSVVKNRGHSRLFRFMGLLENFRGFSDFGVHWRTSEVNQRIVLSFLVSACS</sequence>
<evidence type="ECO:0000313" key="1">
    <source>
        <dbReference type="EMBL" id="KAG6600703.1"/>
    </source>
</evidence>
<protein>
    <submittedName>
        <fullName evidence="1">Uncharacterized protein</fullName>
    </submittedName>
</protein>
<keyword evidence="2" id="KW-1185">Reference proteome</keyword>
<name>A0AAV6NNA7_9ROSI</name>
<dbReference type="Proteomes" id="UP000685013">
    <property type="component" value="Chromosome 4"/>
</dbReference>
<accession>A0AAV6NNA7</accession>
<feature type="non-terminal residue" evidence="1">
    <location>
        <position position="1"/>
    </location>
</feature>
<dbReference type="AlphaFoldDB" id="A0AAV6NNA7"/>
<proteinExistence type="predicted"/>
<comment type="caution">
    <text evidence="1">The sequence shown here is derived from an EMBL/GenBank/DDBJ whole genome shotgun (WGS) entry which is preliminary data.</text>
</comment>
<dbReference type="EMBL" id="JAGKQH010000004">
    <property type="protein sequence ID" value="KAG6600703.1"/>
    <property type="molecule type" value="Genomic_DNA"/>
</dbReference>
<gene>
    <name evidence="1" type="ORF">SDJN03_05936</name>
</gene>
<organism evidence="1 2">
    <name type="scientific">Cucurbita argyrosperma subsp. sororia</name>
    <dbReference type="NCBI Taxonomy" id="37648"/>
    <lineage>
        <taxon>Eukaryota</taxon>
        <taxon>Viridiplantae</taxon>
        <taxon>Streptophyta</taxon>
        <taxon>Embryophyta</taxon>
        <taxon>Tracheophyta</taxon>
        <taxon>Spermatophyta</taxon>
        <taxon>Magnoliopsida</taxon>
        <taxon>eudicotyledons</taxon>
        <taxon>Gunneridae</taxon>
        <taxon>Pentapetalae</taxon>
        <taxon>rosids</taxon>
        <taxon>fabids</taxon>
        <taxon>Cucurbitales</taxon>
        <taxon>Cucurbitaceae</taxon>
        <taxon>Cucurbiteae</taxon>
        <taxon>Cucurbita</taxon>
    </lineage>
</organism>